<organism evidence="2 3">
    <name type="scientific">Cohnella xylanilytica</name>
    <dbReference type="NCBI Taxonomy" id="557555"/>
    <lineage>
        <taxon>Bacteria</taxon>
        <taxon>Bacillati</taxon>
        <taxon>Bacillota</taxon>
        <taxon>Bacilli</taxon>
        <taxon>Bacillales</taxon>
        <taxon>Paenibacillaceae</taxon>
        <taxon>Cohnella</taxon>
    </lineage>
</organism>
<feature type="chain" id="PRO_5033067126" evidence="1">
    <location>
        <begin position="29"/>
        <end position="159"/>
    </location>
</feature>
<protein>
    <submittedName>
        <fullName evidence="2">Uncharacterized protein</fullName>
    </submittedName>
</protein>
<sequence>MKQVKPLVYLFAVVVCSMLLVPPSVTHAAKPSTTEAKTPPPPIEMTIEGFFDPSFKYLDQGDSNTVDKGNQTAEVTVTTIAKQIVASIGATIYFDKWTGSAWVQVGSQTVSASNKMLFNGYAVFGTVSGYYYRARTVHWVSNNGTYEQGNYTSNTILAK</sequence>
<dbReference type="AlphaFoldDB" id="A0A841TQV4"/>
<name>A0A841TQV4_9BACL</name>
<feature type="signal peptide" evidence="1">
    <location>
        <begin position="1"/>
        <end position="28"/>
    </location>
</feature>
<keyword evidence="3" id="KW-1185">Reference proteome</keyword>
<evidence type="ECO:0000256" key="1">
    <source>
        <dbReference type="SAM" id="SignalP"/>
    </source>
</evidence>
<evidence type="ECO:0000313" key="3">
    <source>
        <dbReference type="Proteomes" id="UP000553776"/>
    </source>
</evidence>
<accession>A0A841TQV4</accession>
<evidence type="ECO:0000313" key="2">
    <source>
        <dbReference type="EMBL" id="MBB6690727.1"/>
    </source>
</evidence>
<reference evidence="2 3" key="1">
    <citation type="submission" date="2020-08" db="EMBL/GenBank/DDBJ databases">
        <title>Cohnella phylogeny.</title>
        <authorList>
            <person name="Dunlap C."/>
        </authorList>
    </citation>
    <scope>NUCLEOTIDE SEQUENCE [LARGE SCALE GENOMIC DNA]</scope>
    <source>
        <strain evidence="2 3">DSM 25239</strain>
    </source>
</reference>
<comment type="caution">
    <text evidence="2">The sequence shown here is derived from an EMBL/GenBank/DDBJ whole genome shotgun (WGS) entry which is preliminary data.</text>
</comment>
<dbReference type="Proteomes" id="UP000553776">
    <property type="component" value="Unassembled WGS sequence"/>
</dbReference>
<dbReference type="EMBL" id="JACJVR010000015">
    <property type="protein sequence ID" value="MBB6690727.1"/>
    <property type="molecule type" value="Genomic_DNA"/>
</dbReference>
<dbReference type="RefSeq" id="WP_146250299.1">
    <property type="nucleotide sequence ID" value="NZ_JACJVR010000015.1"/>
</dbReference>
<keyword evidence="1" id="KW-0732">Signal</keyword>
<gene>
    <name evidence="2" type="ORF">H7B90_04840</name>
</gene>
<proteinExistence type="predicted"/>